<proteinExistence type="predicted"/>
<organism evidence="3 4">
    <name type="scientific">Knoellia koreensis</name>
    <dbReference type="NCBI Taxonomy" id="2730921"/>
    <lineage>
        <taxon>Bacteria</taxon>
        <taxon>Bacillati</taxon>
        <taxon>Actinomycetota</taxon>
        <taxon>Actinomycetes</taxon>
        <taxon>Micrococcales</taxon>
        <taxon>Intrasporangiaceae</taxon>
        <taxon>Knoellia</taxon>
    </lineage>
</organism>
<dbReference type="RefSeq" id="WP_171241594.1">
    <property type="nucleotide sequence ID" value="NZ_JABEPQ010000001.1"/>
</dbReference>
<dbReference type="Proteomes" id="UP000588586">
    <property type="component" value="Unassembled WGS sequence"/>
</dbReference>
<dbReference type="EMBL" id="JABEPQ010000001">
    <property type="protein sequence ID" value="NNM44438.1"/>
    <property type="molecule type" value="Genomic_DNA"/>
</dbReference>
<evidence type="ECO:0000313" key="3">
    <source>
        <dbReference type="EMBL" id="NNM44438.1"/>
    </source>
</evidence>
<dbReference type="AlphaFoldDB" id="A0A849HAK0"/>
<keyword evidence="2" id="KW-0472">Membrane</keyword>
<evidence type="ECO:0000313" key="4">
    <source>
        <dbReference type="Proteomes" id="UP000588586"/>
    </source>
</evidence>
<keyword evidence="2" id="KW-0812">Transmembrane</keyword>
<keyword evidence="4" id="KW-1185">Reference proteome</keyword>
<gene>
    <name evidence="3" type="ORF">HJG52_00245</name>
</gene>
<comment type="caution">
    <text evidence="3">The sequence shown here is derived from an EMBL/GenBank/DDBJ whole genome shotgun (WGS) entry which is preliminary data.</text>
</comment>
<feature type="region of interest" description="Disordered" evidence="1">
    <location>
        <begin position="50"/>
        <end position="79"/>
    </location>
</feature>
<evidence type="ECO:0000256" key="2">
    <source>
        <dbReference type="SAM" id="Phobius"/>
    </source>
</evidence>
<accession>A0A849HAK0</accession>
<keyword evidence="2" id="KW-1133">Transmembrane helix</keyword>
<feature type="transmembrane region" description="Helical" evidence="2">
    <location>
        <begin position="7"/>
        <end position="26"/>
    </location>
</feature>
<protein>
    <recommendedName>
        <fullName evidence="5">DUF3592 domain-containing protein</fullName>
    </recommendedName>
</protein>
<sequence>MGPAALGAALLFGVGAFVVLGIFMGLDYFSTRDDPTELATVVSIEPSGTMERCGPKALSPNTPGERTTYRSEDPPSGLPDEFGVNHCPNEGYEVGDVVPVRRSGPAEDDITVEPIESAGQWLGMAAGAAVMAGIAAGAFTAVKEGWDVFRRERKKRRRAARAAGSDDGPARE</sequence>
<reference evidence="3 4" key="1">
    <citation type="submission" date="2020-04" db="EMBL/GenBank/DDBJ databases">
        <title>Knoellia sp. isolate from air conditioner.</title>
        <authorList>
            <person name="Chea S."/>
            <person name="Kim D.-U."/>
        </authorList>
    </citation>
    <scope>NUCLEOTIDE SEQUENCE [LARGE SCALE GENOMIC DNA]</scope>
    <source>
        <strain evidence="3 4">DB2414S</strain>
    </source>
</reference>
<name>A0A849HAK0_9MICO</name>
<evidence type="ECO:0008006" key="5">
    <source>
        <dbReference type="Google" id="ProtNLM"/>
    </source>
</evidence>
<evidence type="ECO:0000256" key="1">
    <source>
        <dbReference type="SAM" id="MobiDB-lite"/>
    </source>
</evidence>